<feature type="transmembrane region" description="Helical" evidence="2">
    <location>
        <begin position="393"/>
        <end position="417"/>
    </location>
</feature>
<dbReference type="SMART" id="SM00703">
    <property type="entry name" value="NRF"/>
    <property type="match status" value="1"/>
</dbReference>
<feature type="compositionally biased region" description="Polar residues" evidence="1">
    <location>
        <begin position="272"/>
        <end position="283"/>
    </location>
</feature>
<feature type="transmembrane region" description="Helical" evidence="2">
    <location>
        <begin position="718"/>
        <end position="739"/>
    </location>
</feature>
<evidence type="ECO:0000256" key="1">
    <source>
        <dbReference type="SAM" id="MobiDB-lite"/>
    </source>
</evidence>
<dbReference type="PANTHER" id="PTHR11161">
    <property type="entry name" value="O-ACYLTRANSFERASE"/>
    <property type="match status" value="1"/>
</dbReference>
<feature type="chain" id="PRO_5044870628" description="Nose resistant-to-fluoxetine protein N-terminal domain-containing protein" evidence="3">
    <location>
        <begin position="22"/>
        <end position="750"/>
    </location>
</feature>
<keyword evidence="6" id="KW-1185">Reference proteome</keyword>
<accession>A0ABD3W9N1</accession>
<feature type="signal peptide" evidence="3">
    <location>
        <begin position="1"/>
        <end position="21"/>
    </location>
</feature>
<evidence type="ECO:0000313" key="6">
    <source>
        <dbReference type="Proteomes" id="UP001634394"/>
    </source>
</evidence>
<evidence type="ECO:0000259" key="4">
    <source>
        <dbReference type="SMART" id="SM00703"/>
    </source>
</evidence>
<dbReference type="InterPro" id="IPR002656">
    <property type="entry name" value="Acyl_transf_3_dom"/>
</dbReference>
<feature type="transmembrane region" description="Helical" evidence="2">
    <location>
        <begin position="529"/>
        <end position="549"/>
    </location>
</feature>
<dbReference type="Pfam" id="PF20146">
    <property type="entry name" value="NRF"/>
    <property type="match status" value="1"/>
</dbReference>
<feature type="transmembrane region" description="Helical" evidence="2">
    <location>
        <begin position="569"/>
        <end position="590"/>
    </location>
</feature>
<feature type="region of interest" description="Disordered" evidence="1">
    <location>
        <begin position="270"/>
        <end position="294"/>
    </location>
</feature>
<feature type="transmembrane region" description="Helical" evidence="2">
    <location>
        <begin position="233"/>
        <end position="260"/>
    </location>
</feature>
<feature type="transmembrane region" description="Helical" evidence="2">
    <location>
        <begin position="500"/>
        <end position="522"/>
    </location>
</feature>
<reference evidence="5 6" key="1">
    <citation type="submission" date="2024-11" db="EMBL/GenBank/DDBJ databases">
        <title>Chromosome-level genome assembly of the freshwater bivalve Anodonta woodiana.</title>
        <authorList>
            <person name="Chen X."/>
        </authorList>
    </citation>
    <scope>NUCLEOTIDE SEQUENCE [LARGE SCALE GENOMIC DNA]</scope>
    <source>
        <strain evidence="5">MN2024</strain>
        <tissue evidence="5">Gills</tissue>
    </source>
</reference>
<dbReference type="EMBL" id="JBJQND010000007">
    <property type="protein sequence ID" value="KAL3870225.1"/>
    <property type="molecule type" value="Genomic_DNA"/>
</dbReference>
<keyword evidence="2" id="KW-1133">Transmembrane helix</keyword>
<dbReference type="InterPro" id="IPR006621">
    <property type="entry name" value="Nose-resist-to-fluoxetine_N"/>
</dbReference>
<protein>
    <recommendedName>
        <fullName evidence="4">Nose resistant-to-fluoxetine protein N-terminal domain-containing protein</fullName>
    </recommendedName>
</protein>
<proteinExistence type="predicted"/>
<feature type="transmembrane region" description="Helical" evidence="2">
    <location>
        <begin position="680"/>
        <end position="698"/>
    </location>
</feature>
<keyword evidence="3" id="KW-0732">Signal</keyword>
<organism evidence="5 6">
    <name type="scientific">Sinanodonta woodiana</name>
    <name type="common">Chinese pond mussel</name>
    <name type="synonym">Anodonta woodiana</name>
    <dbReference type="NCBI Taxonomy" id="1069815"/>
    <lineage>
        <taxon>Eukaryota</taxon>
        <taxon>Metazoa</taxon>
        <taxon>Spiralia</taxon>
        <taxon>Lophotrochozoa</taxon>
        <taxon>Mollusca</taxon>
        <taxon>Bivalvia</taxon>
        <taxon>Autobranchia</taxon>
        <taxon>Heteroconchia</taxon>
        <taxon>Palaeoheterodonta</taxon>
        <taxon>Unionida</taxon>
        <taxon>Unionoidea</taxon>
        <taxon>Unionidae</taxon>
        <taxon>Unioninae</taxon>
        <taxon>Sinanodonta</taxon>
    </lineage>
</organism>
<keyword evidence="2" id="KW-0472">Membrane</keyword>
<feature type="transmembrane region" description="Helical" evidence="2">
    <location>
        <begin position="634"/>
        <end position="659"/>
    </location>
</feature>
<evidence type="ECO:0000256" key="3">
    <source>
        <dbReference type="SAM" id="SignalP"/>
    </source>
</evidence>
<dbReference type="Proteomes" id="UP001634394">
    <property type="component" value="Unassembled WGS sequence"/>
</dbReference>
<gene>
    <name evidence="5" type="ORF">ACJMK2_038302</name>
</gene>
<sequence>MKLQIWYLVLIISGIISKTLCRYVVSTENWLRNEIRKRHLEVEFISTGSSFLFSDLTDSLAVKNAQNQSSNLVNDLRAGLTGYNISDTCLNHTEILTQALLRRDQWSIRFIDAAGKLGSGILDGNINWPGSYDECINTQAVVYENQTTKSRPSYPFWGKYCMVGIQFPSTNIPQLFGGPPTLSLGICVPESCNNDDAEALVRKAFSFLPPNLTKEIDPVLNCHERDHEFDGRAIVVTIVASIIGIIIVVGTAYDVVTMFITRDSKRPKMTDVNGSQSITTGNHRNNEDVNDSSPLLKETKNIDYEVFGRDKNVEVRSDSKIVSEILMAFSLYRNAAKILGTSQAAGSLKAANGIRFISMSWIILGHSFAFGVGQGSNLGSFVPKVLNRFTFQAVNNASVSVDTFFVLSGLLLAYLTLRELNKIGDVRKFRWGMFYFHRFWRLTPPYMLLLMVYVPTFKYWSDGPYWPKDGPELEYCHDTWWTNLLYINNFVNVDKMCMPWSWYLANDMQFFLVSPILLIALYRSPRIGGIISGVALVSTWTASGVLASVNNVNANLLGQPDTFGFRQLYVKPYCRMGPYIIGILTGFVLYKTNCKFKVNRVLNLAGWLIASGVALSVLYGLFNPNNEHTLSTGVSALYISVAKTAWGVAVAWVIFACATGNGGIVDTALSWDVFVPLGRLTYCAYLVHPLAMYFYYLSRRSTIVFNDIQMSYLYVGHLVFAYAAAFVLSLAFESPMMALEKVLFKREKRN</sequence>
<feature type="transmembrane region" description="Helical" evidence="2">
    <location>
        <begin position="602"/>
        <end position="622"/>
    </location>
</feature>
<feature type="transmembrane region" description="Helical" evidence="2">
    <location>
        <begin position="356"/>
        <end position="373"/>
    </location>
</feature>
<dbReference type="Pfam" id="PF01757">
    <property type="entry name" value="Acyl_transf_3"/>
    <property type="match status" value="1"/>
</dbReference>
<dbReference type="InterPro" id="IPR052728">
    <property type="entry name" value="O2_lipid_transport_reg"/>
</dbReference>
<feature type="domain" description="Nose resistant-to-fluoxetine protein N-terminal" evidence="4">
    <location>
        <begin position="86"/>
        <end position="219"/>
    </location>
</feature>
<comment type="caution">
    <text evidence="5">The sequence shown here is derived from an EMBL/GenBank/DDBJ whole genome shotgun (WGS) entry which is preliminary data.</text>
</comment>
<evidence type="ECO:0000313" key="5">
    <source>
        <dbReference type="EMBL" id="KAL3870225.1"/>
    </source>
</evidence>
<dbReference type="PANTHER" id="PTHR11161:SF0">
    <property type="entry name" value="O-ACYLTRANSFERASE LIKE PROTEIN"/>
    <property type="match status" value="1"/>
</dbReference>
<feature type="transmembrane region" description="Helical" evidence="2">
    <location>
        <begin position="438"/>
        <end position="457"/>
    </location>
</feature>
<keyword evidence="2" id="KW-0812">Transmembrane</keyword>
<name>A0ABD3W9N1_SINWO</name>
<evidence type="ECO:0000256" key="2">
    <source>
        <dbReference type="SAM" id="Phobius"/>
    </source>
</evidence>
<dbReference type="AlphaFoldDB" id="A0ABD3W9N1"/>